<protein>
    <recommendedName>
        <fullName evidence="1">NYN domain-containing protein</fullName>
    </recommendedName>
</protein>
<dbReference type="Proteomes" id="UP000230232">
    <property type="component" value="Unassembled WGS sequence"/>
</dbReference>
<dbReference type="Pfam" id="PF01936">
    <property type="entry name" value="NYN"/>
    <property type="match status" value="1"/>
</dbReference>
<organism evidence="2 3">
    <name type="scientific">Candidatus Yanofskybacteria bacterium CG10_big_fil_rev_8_21_14_0_10_46_23</name>
    <dbReference type="NCBI Taxonomy" id="1975098"/>
    <lineage>
        <taxon>Bacteria</taxon>
        <taxon>Candidatus Yanofskyibacteriota</taxon>
    </lineage>
</organism>
<proteinExistence type="predicted"/>
<feature type="domain" description="NYN" evidence="1">
    <location>
        <begin position="20"/>
        <end position="155"/>
    </location>
</feature>
<evidence type="ECO:0000313" key="2">
    <source>
        <dbReference type="EMBL" id="PIR41544.1"/>
    </source>
</evidence>
<evidence type="ECO:0000259" key="1">
    <source>
        <dbReference type="Pfam" id="PF01936"/>
    </source>
</evidence>
<comment type="caution">
    <text evidence="2">The sequence shown here is derived from an EMBL/GenBank/DDBJ whole genome shotgun (WGS) entry which is preliminary data.</text>
</comment>
<dbReference type="InterPro" id="IPR021139">
    <property type="entry name" value="NYN"/>
</dbReference>
<sequence>MKRKIRYRKSPDPKDRRTAVVFVDYENIRFSLPNFETRRTLSSLNWLKDLLFKKLGPKTEIVLGFVFVPNHLFPGLSRGLFDTGFYVVGCPPNFGETLKYTDSADRVMISMMRDQLELARFTDLVIVGGDGDYVSTVNLARSRGKKVLILSLEKALSNRYQDYPGWIEVTVIDEILANLSRA</sequence>
<dbReference type="AlphaFoldDB" id="A0A2H0R691"/>
<dbReference type="Gene3D" id="3.40.50.1010">
    <property type="entry name" value="5'-nuclease"/>
    <property type="match status" value="1"/>
</dbReference>
<dbReference type="EMBL" id="PCXO01000004">
    <property type="protein sequence ID" value="PIR41544.1"/>
    <property type="molecule type" value="Genomic_DNA"/>
</dbReference>
<dbReference type="GO" id="GO:0004540">
    <property type="term" value="F:RNA nuclease activity"/>
    <property type="evidence" value="ECO:0007669"/>
    <property type="project" value="InterPro"/>
</dbReference>
<reference evidence="2 3" key="1">
    <citation type="submission" date="2017-09" db="EMBL/GenBank/DDBJ databases">
        <title>Depth-based differentiation of microbial function through sediment-hosted aquifers and enrichment of novel symbionts in the deep terrestrial subsurface.</title>
        <authorList>
            <person name="Probst A.J."/>
            <person name="Ladd B."/>
            <person name="Jarett J.K."/>
            <person name="Geller-Mcgrath D.E."/>
            <person name="Sieber C.M."/>
            <person name="Emerson J.B."/>
            <person name="Anantharaman K."/>
            <person name="Thomas B.C."/>
            <person name="Malmstrom R."/>
            <person name="Stieglmeier M."/>
            <person name="Klingl A."/>
            <person name="Woyke T."/>
            <person name="Ryan C.M."/>
            <person name="Banfield J.F."/>
        </authorList>
    </citation>
    <scope>NUCLEOTIDE SEQUENCE [LARGE SCALE GENOMIC DNA]</scope>
    <source>
        <strain evidence="2">CG10_big_fil_rev_8_21_14_0_10_46_23</strain>
    </source>
</reference>
<gene>
    <name evidence="2" type="ORF">COV31_00340</name>
</gene>
<accession>A0A2H0R691</accession>
<evidence type="ECO:0000313" key="3">
    <source>
        <dbReference type="Proteomes" id="UP000230232"/>
    </source>
</evidence>
<name>A0A2H0R691_9BACT</name>